<dbReference type="Proteomes" id="UP000070080">
    <property type="component" value="Unassembled WGS sequence"/>
</dbReference>
<dbReference type="PROSITE" id="PS50943">
    <property type="entry name" value="HTH_CROC1"/>
    <property type="match status" value="1"/>
</dbReference>
<dbReference type="Pfam" id="PF13377">
    <property type="entry name" value="Peripla_BP_3"/>
    <property type="match status" value="1"/>
</dbReference>
<feature type="domain" description="HTH cro/C1-type" evidence="5">
    <location>
        <begin position="1"/>
        <end position="31"/>
    </location>
</feature>
<comment type="caution">
    <text evidence="6">The sequence shown here is derived from an EMBL/GenBank/DDBJ whole genome shotgun (WGS) entry which is preliminary data.</text>
</comment>
<proteinExistence type="predicted"/>
<dbReference type="Gene3D" id="1.10.260.40">
    <property type="entry name" value="lambda repressor-like DNA-binding domains"/>
    <property type="match status" value="1"/>
</dbReference>
<dbReference type="RefSeq" id="WP_066713137.1">
    <property type="nucleotide sequence ID" value="NZ_JARFNM010000001.1"/>
</dbReference>
<dbReference type="PANTHER" id="PTHR30146:SF109">
    <property type="entry name" value="HTH-TYPE TRANSCRIPTIONAL REGULATOR GALS"/>
    <property type="match status" value="1"/>
</dbReference>
<keyword evidence="3" id="KW-0804">Transcription</keyword>
<gene>
    <name evidence="6" type="ORF">HMPREF1872_00354</name>
</gene>
<organism evidence="6 7">
    <name type="scientific">Amygdalobacter nucleatus</name>
    <dbReference type="NCBI Taxonomy" id="3029274"/>
    <lineage>
        <taxon>Bacteria</taxon>
        <taxon>Bacillati</taxon>
        <taxon>Bacillota</taxon>
        <taxon>Clostridia</taxon>
        <taxon>Eubacteriales</taxon>
        <taxon>Oscillospiraceae</taxon>
        <taxon>Amygdalobacter</taxon>
    </lineage>
</organism>
<keyword evidence="2" id="KW-0238">DNA-binding</keyword>
<dbReference type="GO" id="GO:0003700">
    <property type="term" value="F:DNA-binding transcription factor activity"/>
    <property type="evidence" value="ECO:0007669"/>
    <property type="project" value="TreeGrafter"/>
</dbReference>
<dbReference type="Gene3D" id="3.40.50.2300">
    <property type="match status" value="2"/>
</dbReference>
<evidence type="ECO:0000313" key="6">
    <source>
        <dbReference type="EMBL" id="KXB42180.1"/>
    </source>
</evidence>
<name>A0A133YG62_9FIRM</name>
<dbReference type="CDD" id="cd06267">
    <property type="entry name" value="PBP1_LacI_sugar_binding-like"/>
    <property type="match status" value="1"/>
</dbReference>
<dbReference type="SUPFAM" id="SSF53822">
    <property type="entry name" value="Periplasmic binding protein-like I"/>
    <property type="match status" value="1"/>
</dbReference>
<dbReference type="Pfam" id="PF00356">
    <property type="entry name" value="LacI"/>
    <property type="match status" value="1"/>
</dbReference>
<dbReference type="InterPro" id="IPR001387">
    <property type="entry name" value="Cro/C1-type_HTH"/>
</dbReference>
<dbReference type="InterPro" id="IPR010982">
    <property type="entry name" value="Lambda_DNA-bd_dom_sf"/>
</dbReference>
<dbReference type="InterPro" id="IPR028082">
    <property type="entry name" value="Peripla_BP_I"/>
</dbReference>
<dbReference type="OrthoDB" id="9788209at2"/>
<dbReference type="STRING" id="1497955.HMPREF1872_00354"/>
<evidence type="ECO:0000256" key="3">
    <source>
        <dbReference type="ARBA" id="ARBA00023163"/>
    </source>
</evidence>
<feature type="domain" description="HTH lacI-type" evidence="4">
    <location>
        <begin position="1"/>
        <end position="55"/>
    </location>
</feature>
<dbReference type="CDD" id="cd01392">
    <property type="entry name" value="HTH_LacI"/>
    <property type="match status" value="1"/>
</dbReference>
<dbReference type="InterPro" id="IPR046335">
    <property type="entry name" value="LacI/GalR-like_sensor"/>
</dbReference>
<protein>
    <submittedName>
        <fullName evidence="6">Transcriptional regulator, LacI family</fullName>
    </submittedName>
</protein>
<evidence type="ECO:0000259" key="4">
    <source>
        <dbReference type="PROSITE" id="PS50932"/>
    </source>
</evidence>
<accession>A0A133YG62</accession>
<dbReference type="PANTHER" id="PTHR30146">
    <property type="entry name" value="LACI-RELATED TRANSCRIPTIONAL REPRESSOR"/>
    <property type="match status" value="1"/>
</dbReference>
<evidence type="ECO:0000313" key="7">
    <source>
        <dbReference type="Proteomes" id="UP000070080"/>
    </source>
</evidence>
<keyword evidence="1" id="KW-0805">Transcription regulation</keyword>
<keyword evidence="7" id="KW-1185">Reference proteome</keyword>
<dbReference type="SMART" id="SM00354">
    <property type="entry name" value="HTH_LACI"/>
    <property type="match status" value="1"/>
</dbReference>
<sequence length="332" mass="37221">MTIKDIAKLAGVSISTVSKVINNKLYVSPDTRKHVQTIIERYNYQANSTAQNLAQRKTLRIAYLDKFIRNIPFENPHMFNIMLGAEAKLQNKGYQLSLINLAGGQTIKQLLANLLAARQFDGILINSACVDSKLEKCILSYDLPTVCIGKIEFDSMLSWIDTNHRHSSAMAVNYLKQKGYHSLLFMGGMLGEKISDERVQGYKQALLQYPNDDSKNQIIYNRPDVSSIYTATRQLLSLKKANAIICNNSLIAFSVIQCINDLQLKMPDDIAVLTFDDYPYSQLIVPSPSVIEIDLYDLGKQAASILLHKIKNPALILQTYTTLPAILERGTT</sequence>
<dbReference type="SUPFAM" id="SSF47413">
    <property type="entry name" value="lambda repressor-like DNA-binding domains"/>
    <property type="match status" value="1"/>
</dbReference>
<reference evidence="7" key="1">
    <citation type="submission" date="2016-01" db="EMBL/GenBank/DDBJ databases">
        <authorList>
            <person name="Mitreva M."/>
            <person name="Pepin K.H."/>
            <person name="Mihindukulasuriya K.A."/>
            <person name="Fulton R."/>
            <person name="Fronick C."/>
            <person name="O'Laughlin M."/>
            <person name="Miner T."/>
            <person name="Herter B."/>
            <person name="Rosa B.A."/>
            <person name="Cordes M."/>
            <person name="Tomlinson C."/>
            <person name="Wollam A."/>
            <person name="Palsikar V.B."/>
            <person name="Mardis E.R."/>
            <person name="Wilson R.K."/>
        </authorList>
    </citation>
    <scope>NUCLEOTIDE SEQUENCE [LARGE SCALE GENOMIC DNA]</scope>
    <source>
        <strain evidence="7">KA00274</strain>
    </source>
</reference>
<dbReference type="PROSITE" id="PS00356">
    <property type="entry name" value="HTH_LACI_1"/>
    <property type="match status" value="1"/>
</dbReference>
<dbReference type="InterPro" id="IPR000843">
    <property type="entry name" value="HTH_LacI"/>
</dbReference>
<dbReference type="GO" id="GO:0000976">
    <property type="term" value="F:transcription cis-regulatory region binding"/>
    <property type="evidence" value="ECO:0007669"/>
    <property type="project" value="TreeGrafter"/>
</dbReference>
<evidence type="ECO:0000259" key="5">
    <source>
        <dbReference type="PROSITE" id="PS50943"/>
    </source>
</evidence>
<evidence type="ECO:0000256" key="1">
    <source>
        <dbReference type="ARBA" id="ARBA00023015"/>
    </source>
</evidence>
<dbReference type="PROSITE" id="PS50932">
    <property type="entry name" value="HTH_LACI_2"/>
    <property type="match status" value="1"/>
</dbReference>
<dbReference type="PRINTS" id="PR00036">
    <property type="entry name" value="HTHLACI"/>
</dbReference>
<dbReference type="AlphaFoldDB" id="A0A133YG62"/>
<dbReference type="EMBL" id="LSCV01000005">
    <property type="protein sequence ID" value="KXB42180.1"/>
    <property type="molecule type" value="Genomic_DNA"/>
</dbReference>
<evidence type="ECO:0000256" key="2">
    <source>
        <dbReference type="ARBA" id="ARBA00023125"/>
    </source>
</evidence>